<evidence type="ECO:0000259" key="2">
    <source>
        <dbReference type="Pfam" id="PF18912"/>
    </source>
</evidence>
<dbReference type="InterPro" id="IPR044005">
    <property type="entry name" value="DZR_2"/>
</dbReference>
<dbReference type="InterPro" id="IPR029057">
    <property type="entry name" value="PRTase-like"/>
</dbReference>
<dbReference type="Proteomes" id="UP000290218">
    <property type="component" value="Unassembled WGS sequence"/>
</dbReference>
<keyword evidence="4" id="KW-1185">Reference proteome</keyword>
<proteinExistence type="inferred from homology"/>
<gene>
    <name evidence="3" type="ORF">ESB00_09315</name>
</gene>
<dbReference type="Pfam" id="PF18912">
    <property type="entry name" value="DZR_2"/>
    <property type="match status" value="1"/>
</dbReference>
<organism evidence="3 4">
    <name type="scientific">Oleiharenicola lentus</name>
    <dbReference type="NCBI Taxonomy" id="2508720"/>
    <lineage>
        <taxon>Bacteria</taxon>
        <taxon>Pseudomonadati</taxon>
        <taxon>Verrucomicrobiota</taxon>
        <taxon>Opitutia</taxon>
        <taxon>Opitutales</taxon>
        <taxon>Opitutaceae</taxon>
        <taxon>Oleiharenicola</taxon>
    </lineage>
</organism>
<protein>
    <submittedName>
        <fullName evidence="3">ComF family protein</fullName>
    </submittedName>
</protein>
<dbReference type="CDD" id="cd06223">
    <property type="entry name" value="PRTases_typeI"/>
    <property type="match status" value="1"/>
</dbReference>
<dbReference type="InterPro" id="IPR051910">
    <property type="entry name" value="ComF/GntX_DNA_util-trans"/>
</dbReference>
<sequence length="232" mass="25563">MDVLFPRSCVHCGRAVEAGSFRHLCPFCAPLLHLVRSPHCTTCGHPFFGDMAEDRLCEHCETLHPVFGEGRTAILLQGAGRSLIHALKYHRALHVLEDIVTAMRQAPGYADYARGAVLVPVPLHPRKLRERTYNQALLLAECLAQATDGEAEVQQLLQRVADTHTQTHFDRETRRENLKNAFALAPGATLNPTYRYLLIDDVFTTGSTLNSCAAVLRRGGALSLDVATFGHG</sequence>
<dbReference type="InterPro" id="IPR000836">
    <property type="entry name" value="PRTase_dom"/>
</dbReference>
<reference evidence="3 4" key="1">
    <citation type="submission" date="2019-01" db="EMBL/GenBank/DDBJ databases">
        <title>Lacunisphaera sp. strain TWA-58.</title>
        <authorList>
            <person name="Chen W.-M."/>
        </authorList>
    </citation>
    <scope>NUCLEOTIDE SEQUENCE [LARGE SCALE GENOMIC DNA]</scope>
    <source>
        <strain evidence="3 4">TWA-58</strain>
    </source>
</reference>
<dbReference type="EMBL" id="SDHX01000001">
    <property type="protein sequence ID" value="RXK56958.1"/>
    <property type="molecule type" value="Genomic_DNA"/>
</dbReference>
<comment type="similarity">
    <text evidence="1">Belongs to the ComF/GntX family.</text>
</comment>
<dbReference type="PANTHER" id="PTHR47505">
    <property type="entry name" value="DNA UTILIZATION PROTEIN YHGH"/>
    <property type="match status" value="1"/>
</dbReference>
<accession>A0A4Q1CCY8</accession>
<dbReference type="SUPFAM" id="SSF53271">
    <property type="entry name" value="PRTase-like"/>
    <property type="match status" value="1"/>
</dbReference>
<dbReference type="OrthoDB" id="9779910at2"/>
<dbReference type="Gene3D" id="3.40.50.2020">
    <property type="match status" value="1"/>
</dbReference>
<dbReference type="PANTHER" id="PTHR47505:SF1">
    <property type="entry name" value="DNA UTILIZATION PROTEIN YHGH"/>
    <property type="match status" value="1"/>
</dbReference>
<comment type="caution">
    <text evidence="3">The sequence shown here is derived from an EMBL/GenBank/DDBJ whole genome shotgun (WGS) entry which is preliminary data.</text>
</comment>
<evidence type="ECO:0000313" key="3">
    <source>
        <dbReference type="EMBL" id="RXK56958.1"/>
    </source>
</evidence>
<name>A0A4Q1CCY8_9BACT</name>
<evidence type="ECO:0000313" key="4">
    <source>
        <dbReference type="Proteomes" id="UP000290218"/>
    </source>
</evidence>
<evidence type="ECO:0000256" key="1">
    <source>
        <dbReference type="ARBA" id="ARBA00008007"/>
    </source>
</evidence>
<feature type="domain" description="Double zinc ribbon" evidence="2">
    <location>
        <begin position="1"/>
        <end position="60"/>
    </location>
</feature>
<dbReference type="AlphaFoldDB" id="A0A4Q1CCY8"/>